<dbReference type="Pfam" id="PF00144">
    <property type="entry name" value="Beta-lactamase"/>
    <property type="match status" value="1"/>
</dbReference>
<dbReference type="InterPro" id="IPR050491">
    <property type="entry name" value="AmpC-like"/>
</dbReference>
<feature type="domain" description="Beta-lactamase-related" evidence="1">
    <location>
        <begin position="65"/>
        <end position="359"/>
    </location>
</feature>
<evidence type="ECO:0000313" key="3">
    <source>
        <dbReference type="Proteomes" id="UP000092612"/>
    </source>
</evidence>
<dbReference type="Proteomes" id="UP000092612">
    <property type="component" value="Unassembled WGS sequence"/>
</dbReference>
<proteinExistence type="predicted"/>
<dbReference type="InterPro" id="IPR012338">
    <property type="entry name" value="Beta-lactam/transpept-like"/>
</dbReference>
<dbReference type="PANTHER" id="PTHR46825">
    <property type="entry name" value="D-ALANYL-D-ALANINE-CARBOXYPEPTIDASE/ENDOPEPTIDASE AMPH"/>
    <property type="match status" value="1"/>
</dbReference>
<keyword evidence="2" id="KW-0378">Hydrolase</keyword>
<dbReference type="STRING" id="996801.BW723_10470"/>
<dbReference type="InterPro" id="IPR001466">
    <property type="entry name" value="Beta-lactam-related"/>
</dbReference>
<reference evidence="3" key="1">
    <citation type="submission" date="2016-02" db="EMBL/GenBank/DDBJ databases">
        <title>Paenibacillus sp. LPB0068, isolated from Crassostrea gigas.</title>
        <authorList>
            <person name="Shin S.-K."/>
            <person name="Yi H."/>
        </authorList>
    </citation>
    <scope>NUCLEOTIDE SEQUENCE [LARGE SCALE GENOMIC DNA]</scope>
    <source>
        <strain evidence="3">KCTC 23969</strain>
    </source>
</reference>
<comment type="caution">
    <text evidence="2">The sequence shown here is derived from an EMBL/GenBank/DDBJ whole genome shotgun (WGS) entry which is preliminary data.</text>
</comment>
<sequence>MKTLTLFLAILLNSVLLIAQENLEVKVRYLFYKELAKNKIHNAFLNVHSTSKNINIDLAKGNFVNGDSVSKKNPFYTASIGKTFTATSIAILKDKNKLSFKDKISKFLSADVLSQLHILNGIDYSNEITIENLLQHTSGLPDYFEDETIDGSPNVINQLFLQPDKIWTPIECIQFTKQKMKPLFAPGKGYHYTDTEYVLLGLIIEKVSGMEFHNFIKENIFKPLQMDQSYFNLRSEPIKSTNKMAEIYVGGTEISSFKSLSADWAGGGIVSTTSDLISFQKALFNNKILEPETLKAMQNWIPETMGMYYGFGLRKIVLNELSPQLPKLELIGHSGSTGSFLYYCPDLDVYVSGTLNQVEAVQNSILLIANLLVEIDK</sequence>
<protein>
    <submittedName>
        <fullName evidence="2">Serine hydrolase</fullName>
    </submittedName>
</protein>
<dbReference type="SUPFAM" id="SSF56601">
    <property type="entry name" value="beta-lactamase/transpeptidase-like"/>
    <property type="match status" value="1"/>
</dbReference>
<dbReference type="PANTHER" id="PTHR46825:SF7">
    <property type="entry name" value="D-ALANYL-D-ALANINE CARBOXYPEPTIDASE"/>
    <property type="match status" value="1"/>
</dbReference>
<keyword evidence="3" id="KW-1185">Reference proteome</keyword>
<dbReference type="GO" id="GO:0016787">
    <property type="term" value="F:hydrolase activity"/>
    <property type="evidence" value="ECO:0007669"/>
    <property type="project" value="UniProtKB-KW"/>
</dbReference>
<dbReference type="OrthoDB" id="9793489at2"/>
<dbReference type="EMBL" id="LSFL01000044">
    <property type="protein sequence ID" value="OBY61224.1"/>
    <property type="molecule type" value="Genomic_DNA"/>
</dbReference>
<name>A0A1B8TNR3_9FLAO</name>
<evidence type="ECO:0000313" key="2">
    <source>
        <dbReference type="EMBL" id="OBY61224.1"/>
    </source>
</evidence>
<accession>A0A1B8TNR3</accession>
<gene>
    <name evidence="2" type="ORF">LPB301_17285</name>
</gene>
<dbReference type="RefSeq" id="WP_068365294.1">
    <property type="nucleotide sequence ID" value="NZ_CP019337.1"/>
</dbReference>
<evidence type="ECO:0000259" key="1">
    <source>
        <dbReference type="Pfam" id="PF00144"/>
    </source>
</evidence>
<dbReference type="Gene3D" id="3.40.710.10">
    <property type="entry name" value="DD-peptidase/beta-lactamase superfamily"/>
    <property type="match status" value="1"/>
</dbReference>
<dbReference type="KEGG" id="prn:BW723_10470"/>
<dbReference type="AlphaFoldDB" id="A0A1B8TNR3"/>
<organism evidence="2 3">
    <name type="scientific">Polaribacter reichenbachii</name>
    <dbReference type="NCBI Taxonomy" id="996801"/>
    <lineage>
        <taxon>Bacteria</taxon>
        <taxon>Pseudomonadati</taxon>
        <taxon>Bacteroidota</taxon>
        <taxon>Flavobacteriia</taxon>
        <taxon>Flavobacteriales</taxon>
        <taxon>Flavobacteriaceae</taxon>
    </lineage>
</organism>